<dbReference type="SFLD" id="SFLDG01017">
    <property type="entry name" value="Polyprenyl_Transferase_Like"/>
    <property type="match status" value="1"/>
</dbReference>
<evidence type="ECO:0000256" key="10">
    <source>
        <dbReference type="ARBA" id="ARBA00023171"/>
    </source>
</evidence>
<proteinExistence type="inferred from homology"/>
<evidence type="ECO:0000256" key="9">
    <source>
        <dbReference type="ARBA" id="ARBA00022842"/>
    </source>
</evidence>
<evidence type="ECO:0000313" key="18">
    <source>
        <dbReference type="Proteomes" id="UP000640583"/>
    </source>
</evidence>
<dbReference type="InterPro" id="IPR008949">
    <property type="entry name" value="Isoprenoid_synthase_dom_sf"/>
</dbReference>
<keyword evidence="18" id="KW-1185">Reference proteome</keyword>
<dbReference type="GO" id="GO:0015979">
    <property type="term" value="P:photosynthesis"/>
    <property type="evidence" value="ECO:0007669"/>
    <property type="project" value="UniProtKB-KW"/>
</dbReference>
<dbReference type="GO" id="GO:0015995">
    <property type="term" value="P:chlorophyll biosynthetic process"/>
    <property type="evidence" value="ECO:0007669"/>
    <property type="project" value="UniProtKB-KW"/>
</dbReference>
<dbReference type="PANTHER" id="PTHR43281:SF1">
    <property type="entry name" value="FARNESYL DIPHOSPHATE SYNTHASE"/>
    <property type="match status" value="1"/>
</dbReference>
<dbReference type="GO" id="GO:0046872">
    <property type="term" value="F:metal ion binding"/>
    <property type="evidence" value="ECO:0007669"/>
    <property type="project" value="UniProtKB-KW"/>
</dbReference>
<reference evidence="17" key="1">
    <citation type="submission" date="2020-10" db="EMBL/GenBank/DDBJ databases">
        <title>Paenihalocynthiibacter styelae gen. nov., sp. nov., isolated from stalked sea squirt Styela clava.</title>
        <authorList>
            <person name="Kim Y.-O."/>
            <person name="Yoon J.-H."/>
        </authorList>
    </citation>
    <scope>NUCLEOTIDE SEQUENCE</scope>
    <source>
        <strain evidence="17">MYP1-1</strain>
    </source>
</reference>
<dbReference type="EMBL" id="JADCKQ010000024">
    <property type="protein sequence ID" value="MBI1495534.1"/>
    <property type="molecule type" value="Genomic_DNA"/>
</dbReference>
<dbReference type="GO" id="GO:0004311">
    <property type="term" value="F:geranylgeranyl diphosphate synthase activity"/>
    <property type="evidence" value="ECO:0007669"/>
    <property type="project" value="UniProtKB-EC"/>
</dbReference>
<dbReference type="PROSITE" id="PS00444">
    <property type="entry name" value="POLYPRENYL_SYNTHASE_2"/>
    <property type="match status" value="1"/>
</dbReference>
<keyword evidence="5" id="KW-0602">Photosynthesis</keyword>
<dbReference type="InterPro" id="IPR053378">
    <property type="entry name" value="Prenyl_diphosphate_synthase"/>
</dbReference>
<evidence type="ECO:0000256" key="16">
    <source>
        <dbReference type="RuleBase" id="RU004466"/>
    </source>
</evidence>
<organism evidence="17 18">
    <name type="scientific">Halocynthiibacter styelae</name>
    <dbReference type="NCBI Taxonomy" id="2761955"/>
    <lineage>
        <taxon>Bacteria</taxon>
        <taxon>Pseudomonadati</taxon>
        <taxon>Pseudomonadota</taxon>
        <taxon>Alphaproteobacteria</taxon>
        <taxon>Rhodobacterales</taxon>
        <taxon>Paracoccaceae</taxon>
        <taxon>Halocynthiibacter</taxon>
    </lineage>
</organism>
<dbReference type="EC" id="2.5.1.29" evidence="4"/>
<dbReference type="GO" id="GO:0016117">
    <property type="term" value="P:carotenoid biosynthetic process"/>
    <property type="evidence" value="ECO:0007669"/>
    <property type="project" value="UniProtKB-KW"/>
</dbReference>
<evidence type="ECO:0000256" key="6">
    <source>
        <dbReference type="ARBA" id="ARBA00022679"/>
    </source>
</evidence>
<evidence type="ECO:0000313" key="17">
    <source>
        <dbReference type="EMBL" id="MBI1495534.1"/>
    </source>
</evidence>
<dbReference type="Proteomes" id="UP000640583">
    <property type="component" value="Unassembled WGS sequence"/>
</dbReference>
<dbReference type="GO" id="GO:0005737">
    <property type="term" value="C:cytoplasm"/>
    <property type="evidence" value="ECO:0007669"/>
    <property type="project" value="UniProtKB-ARBA"/>
</dbReference>
<dbReference type="RefSeq" id="WP_394355424.1">
    <property type="nucleotide sequence ID" value="NZ_JADCKQ010000024.1"/>
</dbReference>
<sequence length="299" mass="31879">MGHHKAPRRCKVFQDQLKEDSARTQACLRAVMKGLHSVPVCAAMHYAVDGGKGLRGFLVQEGARIHGIDPAQSVYAAAAVEALHAYSLVHDDLPAMDDDDLRRGQATVHVKWDDATAILAGDALQALAFELLTWAEIGSAQVRLALVMELARAAGARGMVLGQALDIAAETADTPLTLSEITELQANKTGALIRWSAEAGAIMAERNREPLRKYADALGLAFQIADDILDVEGDEAKTGKRVNKDADAGKATFVSLLGLDGAKQRARDLVAEACAALDVYGDKAANLRQAAEFVISRDS</sequence>
<dbReference type="AlphaFoldDB" id="A0A8J7LM84"/>
<dbReference type="PROSITE" id="PS00723">
    <property type="entry name" value="POLYPRENYL_SYNTHASE_1"/>
    <property type="match status" value="1"/>
</dbReference>
<protein>
    <recommendedName>
        <fullName evidence="12">Geranylgeranyl diphosphate synthase</fullName>
        <ecNumber evidence="4">2.5.1.29</ecNumber>
    </recommendedName>
    <alternativeName>
        <fullName evidence="13">Farnesyltranstransferase</fullName>
    </alternativeName>
</protein>
<evidence type="ECO:0000256" key="15">
    <source>
        <dbReference type="ARBA" id="ARBA00054703"/>
    </source>
</evidence>
<dbReference type="SFLD" id="SFLDS00005">
    <property type="entry name" value="Isoprenoid_Synthase_Type_I"/>
    <property type="match status" value="1"/>
</dbReference>
<comment type="caution">
    <text evidence="17">The sequence shown here is derived from an EMBL/GenBank/DDBJ whole genome shotgun (WGS) entry which is preliminary data.</text>
</comment>
<dbReference type="InterPro" id="IPR033749">
    <property type="entry name" value="Polyprenyl_synt_CS"/>
</dbReference>
<evidence type="ECO:0000256" key="12">
    <source>
        <dbReference type="ARBA" id="ARBA00023818"/>
    </source>
</evidence>
<dbReference type="Gene3D" id="1.10.600.10">
    <property type="entry name" value="Farnesyl Diphosphate Synthase"/>
    <property type="match status" value="1"/>
</dbReference>
<comment type="function">
    <text evidence="15">Catalyzes the condensation of farnesyl diphosphate (FPP) and isopentenyl diphosphate (IPP) to yield geranylgeranyl diphosphate (GGPP) needed for biosynthesis of carotenoids and diterpenes.</text>
</comment>
<comment type="similarity">
    <text evidence="3 16">Belongs to the FPP/GGPP synthase family.</text>
</comment>
<dbReference type="NCBIfam" id="NF045485">
    <property type="entry name" value="FPPsyn"/>
    <property type="match status" value="1"/>
</dbReference>
<keyword evidence="8" id="KW-0125">Carotenoid biosynthesis</keyword>
<name>A0A8J7LM84_9RHOB</name>
<gene>
    <name evidence="17" type="ORF">H1D41_18010</name>
</gene>
<comment type="cofactor">
    <cofactor evidence="1">
        <name>Mg(2+)</name>
        <dbReference type="ChEBI" id="CHEBI:18420"/>
    </cofactor>
</comment>
<evidence type="ECO:0000256" key="7">
    <source>
        <dbReference type="ARBA" id="ARBA00022723"/>
    </source>
</evidence>
<dbReference type="Pfam" id="PF00348">
    <property type="entry name" value="polyprenyl_synt"/>
    <property type="match status" value="1"/>
</dbReference>
<keyword evidence="9" id="KW-0460">Magnesium</keyword>
<keyword evidence="11" id="KW-0414">Isoprene biosynthesis</keyword>
<accession>A0A8J7LM84</accession>
<dbReference type="InterPro" id="IPR000092">
    <property type="entry name" value="Polyprenyl_synt"/>
</dbReference>
<evidence type="ECO:0000256" key="8">
    <source>
        <dbReference type="ARBA" id="ARBA00022746"/>
    </source>
</evidence>
<keyword evidence="6 16" id="KW-0808">Transferase</keyword>
<evidence type="ECO:0000256" key="13">
    <source>
        <dbReference type="ARBA" id="ARBA00032052"/>
    </source>
</evidence>
<evidence type="ECO:0000256" key="11">
    <source>
        <dbReference type="ARBA" id="ARBA00023229"/>
    </source>
</evidence>
<keyword evidence="7" id="KW-0479">Metal-binding</keyword>
<dbReference type="SUPFAM" id="SSF48576">
    <property type="entry name" value="Terpenoid synthases"/>
    <property type="match status" value="1"/>
</dbReference>
<evidence type="ECO:0000256" key="5">
    <source>
        <dbReference type="ARBA" id="ARBA00022531"/>
    </source>
</evidence>
<comment type="pathway">
    <text evidence="2">Isoprenoid biosynthesis; geranylgeranyl diphosphate biosynthesis; geranylgeranyl diphosphate from farnesyl diphosphate and isopentenyl diphosphate: step 1/1.</text>
</comment>
<dbReference type="PANTHER" id="PTHR43281">
    <property type="entry name" value="FARNESYL DIPHOSPHATE SYNTHASE"/>
    <property type="match status" value="1"/>
</dbReference>
<evidence type="ECO:0000256" key="3">
    <source>
        <dbReference type="ARBA" id="ARBA00006706"/>
    </source>
</evidence>
<evidence type="ECO:0000256" key="4">
    <source>
        <dbReference type="ARBA" id="ARBA00012382"/>
    </source>
</evidence>
<evidence type="ECO:0000256" key="1">
    <source>
        <dbReference type="ARBA" id="ARBA00001946"/>
    </source>
</evidence>
<comment type="catalytic activity">
    <reaction evidence="14">
        <text>isopentenyl diphosphate + (2E,6E)-farnesyl diphosphate = (2E,6E,10E)-geranylgeranyl diphosphate + diphosphate</text>
        <dbReference type="Rhea" id="RHEA:17653"/>
        <dbReference type="ChEBI" id="CHEBI:33019"/>
        <dbReference type="ChEBI" id="CHEBI:58756"/>
        <dbReference type="ChEBI" id="CHEBI:128769"/>
        <dbReference type="ChEBI" id="CHEBI:175763"/>
        <dbReference type="EC" id="2.5.1.29"/>
    </reaction>
</comment>
<dbReference type="FunFam" id="1.10.600.10:FF:000001">
    <property type="entry name" value="Geranylgeranyl diphosphate synthase"/>
    <property type="match status" value="1"/>
</dbReference>
<keyword evidence="10" id="KW-0149">Chlorophyll biosynthesis</keyword>
<evidence type="ECO:0000256" key="14">
    <source>
        <dbReference type="ARBA" id="ARBA00048119"/>
    </source>
</evidence>
<evidence type="ECO:0000256" key="2">
    <source>
        <dbReference type="ARBA" id="ARBA00005221"/>
    </source>
</evidence>